<name>A0A930B6D6_9FIRM</name>
<sequence length="207" mass="22292">MNESVRKTKYLTEAAAAAAIASLLVLLKLLAPFLVFVTMTASPIPIAVICDFHGMKWGFGTSAGVVILVTMIGGPEIGLTTAFYAGALGMAMGYGFLHKLSYGKTLCLTILAYILEMSYKIIFSIYVLGIADALTGAIDRFTTFLRWIWIPLSSVFGFDPDPGKAMLTTSGMVMLGIVFILNAYCYAYLNMEIGGNVLKRLKGGIRG</sequence>
<dbReference type="EMBL" id="JABZMK010000052">
    <property type="protein sequence ID" value="MBF1129769.1"/>
    <property type="molecule type" value="Genomic_DNA"/>
</dbReference>
<gene>
    <name evidence="2" type="ORF">HXL70_06985</name>
</gene>
<proteinExistence type="predicted"/>
<evidence type="ECO:0000313" key="3">
    <source>
        <dbReference type="Proteomes" id="UP000757890"/>
    </source>
</evidence>
<accession>A0A930B6D6</accession>
<protein>
    <submittedName>
        <fullName evidence="2">DUF2232 domain-containing protein</fullName>
    </submittedName>
</protein>
<dbReference type="Pfam" id="PF09991">
    <property type="entry name" value="DUF2232"/>
    <property type="match status" value="1"/>
</dbReference>
<keyword evidence="1" id="KW-1133">Transmembrane helix</keyword>
<dbReference type="Proteomes" id="UP000757890">
    <property type="component" value="Unassembled WGS sequence"/>
</dbReference>
<feature type="transmembrane region" description="Helical" evidence="1">
    <location>
        <begin position="14"/>
        <end position="37"/>
    </location>
</feature>
<reference evidence="2" key="1">
    <citation type="submission" date="2020-04" db="EMBL/GenBank/DDBJ databases">
        <title>Deep metagenomics examines the oral microbiome during advanced dental caries in children, revealing novel taxa and co-occurrences with host molecules.</title>
        <authorList>
            <person name="Baker J.L."/>
            <person name="Morton J.T."/>
            <person name="Dinis M."/>
            <person name="Alvarez R."/>
            <person name="Tran N.C."/>
            <person name="Knight R."/>
            <person name="Edlund A."/>
        </authorList>
    </citation>
    <scope>NUCLEOTIDE SEQUENCE</scope>
    <source>
        <strain evidence="2">JCVI_32_bin.14</strain>
    </source>
</reference>
<feature type="transmembrane region" description="Helical" evidence="1">
    <location>
        <begin position="81"/>
        <end position="100"/>
    </location>
</feature>
<comment type="caution">
    <text evidence="2">The sequence shown here is derived from an EMBL/GenBank/DDBJ whole genome shotgun (WGS) entry which is preliminary data.</text>
</comment>
<feature type="transmembrane region" description="Helical" evidence="1">
    <location>
        <begin position="57"/>
        <end position="75"/>
    </location>
</feature>
<organism evidence="2 3">
    <name type="scientific">Dialister invisus</name>
    <dbReference type="NCBI Taxonomy" id="218538"/>
    <lineage>
        <taxon>Bacteria</taxon>
        <taxon>Bacillati</taxon>
        <taxon>Bacillota</taxon>
        <taxon>Negativicutes</taxon>
        <taxon>Veillonellales</taxon>
        <taxon>Veillonellaceae</taxon>
        <taxon>Dialister</taxon>
    </lineage>
</organism>
<keyword evidence="1" id="KW-0812">Transmembrane</keyword>
<dbReference type="AlphaFoldDB" id="A0A930B6D6"/>
<keyword evidence="1" id="KW-0472">Membrane</keyword>
<evidence type="ECO:0000313" key="2">
    <source>
        <dbReference type="EMBL" id="MBF1129769.1"/>
    </source>
</evidence>
<evidence type="ECO:0000256" key="1">
    <source>
        <dbReference type="SAM" id="Phobius"/>
    </source>
</evidence>
<dbReference type="InterPro" id="IPR018710">
    <property type="entry name" value="DUF2232"/>
</dbReference>
<feature type="transmembrane region" description="Helical" evidence="1">
    <location>
        <begin position="169"/>
        <end position="189"/>
    </location>
</feature>